<organism evidence="2 3">
    <name type="scientific">Aromatoleum aromaticum (strain DSM 19018 / LMG 30748 / EbN1)</name>
    <name type="common">Azoarcus sp. (strain EbN1)</name>
    <dbReference type="NCBI Taxonomy" id="76114"/>
    <lineage>
        <taxon>Bacteria</taxon>
        <taxon>Pseudomonadati</taxon>
        <taxon>Pseudomonadota</taxon>
        <taxon>Betaproteobacteria</taxon>
        <taxon>Rhodocyclales</taxon>
        <taxon>Rhodocyclaceae</taxon>
        <taxon>Aromatoleum</taxon>
    </lineage>
</organism>
<dbReference type="EMBL" id="CR555306">
    <property type="protein sequence ID" value="CAI08113.1"/>
    <property type="molecule type" value="Genomic_DNA"/>
</dbReference>
<dbReference type="HOGENOM" id="CLU_1340962_0_0_4"/>
<gene>
    <name evidence="2" type="ORF">ebA3532</name>
</gene>
<protein>
    <recommendedName>
        <fullName evidence="1">DUF2249 domain-containing protein</fullName>
    </recommendedName>
</protein>
<dbReference type="eggNOG" id="COG4309">
    <property type="taxonomic scope" value="Bacteria"/>
</dbReference>
<dbReference type="Pfam" id="PF10006">
    <property type="entry name" value="DUF2249"/>
    <property type="match status" value="1"/>
</dbReference>
<keyword evidence="3" id="KW-1185">Reference proteome</keyword>
<proteinExistence type="predicted"/>
<dbReference type="STRING" id="76114.ebA3532"/>
<evidence type="ECO:0000259" key="1">
    <source>
        <dbReference type="Pfam" id="PF10006"/>
    </source>
</evidence>
<dbReference type="AlphaFoldDB" id="Q5P3K1"/>
<reference evidence="2 3" key="1">
    <citation type="journal article" date="2005" name="Arch. Microbiol.">
        <title>The genome sequence of an anaerobic aromatic-degrading denitrifying bacterium, strain EbN1.</title>
        <authorList>
            <person name="Rabus R."/>
            <person name="Kube M."/>
            <person name="Heider J."/>
            <person name="Beck A."/>
            <person name="Heitmann K."/>
            <person name="Widdel F."/>
            <person name="Reinhardt R."/>
        </authorList>
    </citation>
    <scope>NUCLEOTIDE SEQUENCE [LARGE SCALE GENOMIC DNA]</scope>
    <source>
        <strain evidence="2 3">EbN1</strain>
    </source>
</reference>
<dbReference type="PROSITE" id="PS51257">
    <property type="entry name" value="PROKAR_LIPOPROTEIN"/>
    <property type="match status" value="1"/>
</dbReference>
<name>Q5P3K1_AROAE</name>
<dbReference type="Proteomes" id="UP000006552">
    <property type="component" value="Chromosome"/>
</dbReference>
<dbReference type="InterPro" id="IPR018720">
    <property type="entry name" value="DUF2249"/>
</dbReference>
<dbReference type="KEGG" id="eba:ebA3532"/>
<evidence type="ECO:0000313" key="2">
    <source>
        <dbReference type="EMBL" id="CAI08113.1"/>
    </source>
</evidence>
<sequence>MATGTRRTLAALTAASSALSACARHLRRRIRGRHSWTGQKPTENDVAQRFRHAPTTDDSCSCSRRQRLRLPSISNQRTLAAPTPTPEDAFMNELPIIDRSVFPFDARGVAKRFRHAAIFGALESLEEGETMRFVNDHDPLPLLGQIQQRYGSQIKINYVAREPGNIVIDFTVQLNAQEPAPVEPAPRSAGGCGGGGGGCGCAGT</sequence>
<evidence type="ECO:0000313" key="3">
    <source>
        <dbReference type="Proteomes" id="UP000006552"/>
    </source>
</evidence>
<feature type="domain" description="DUF2249" evidence="1">
    <location>
        <begin position="104"/>
        <end position="171"/>
    </location>
</feature>
<accession>Q5P3K1</accession>